<reference evidence="2" key="1">
    <citation type="journal article" date="2019" name="Int. J. Syst. Evol. Microbiol.">
        <title>The Global Catalogue of Microorganisms (GCM) 10K type strain sequencing project: providing services to taxonomists for standard genome sequencing and annotation.</title>
        <authorList>
            <consortium name="The Broad Institute Genomics Platform"/>
            <consortium name="The Broad Institute Genome Sequencing Center for Infectious Disease"/>
            <person name="Wu L."/>
            <person name="Ma J."/>
        </authorList>
    </citation>
    <scope>NUCLEOTIDE SEQUENCE [LARGE SCALE GENOMIC DNA]</scope>
    <source>
        <strain evidence="2">CGMCC 4.7349</strain>
    </source>
</reference>
<comment type="caution">
    <text evidence="1">The sequence shown here is derived from an EMBL/GenBank/DDBJ whole genome shotgun (WGS) entry which is preliminary data.</text>
</comment>
<evidence type="ECO:0000313" key="1">
    <source>
        <dbReference type="EMBL" id="GGO47548.1"/>
    </source>
</evidence>
<dbReference type="RefSeq" id="WP_189175058.1">
    <property type="nucleotide sequence ID" value="NZ_BMNG01000008.1"/>
</dbReference>
<sequence length="155" mass="16989">MTTTAEQRRITTWLARTHPLPEQAHAEWAFRGVALLPLGRRFDAIRVPTERVHAAVGSSAPDVVAATLAEWLDGPVIRDTRHSNGAYYVLVRPGAQWDGAEEYLGKDTYLGVPRIGDVTMLAAWVVRPQHPGNVCDVAHLRALLATAEPLKAIDP</sequence>
<dbReference type="EMBL" id="BMNG01000008">
    <property type="protein sequence ID" value="GGO47548.1"/>
    <property type="molecule type" value="Genomic_DNA"/>
</dbReference>
<organism evidence="1 2">
    <name type="scientific">Streptomyces lasiicapitis</name>
    <dbReference type="NCBI Taxonomy" id="1923961"/>
    <lineage>
        <taxon>Bacteria</taxon>
        <taxon>Bacillati</taxon>
        <taxon>Actinomycetota</taxon>
        <taxon>Actinomycetes</taxon>
        <taxon>Kitasatosporales</taxon>
        <taxon>Streptomycetaceae</taxon>
        <taxon>Streptomyces</taxon>
    </lineage>
</organism>
<accession>A0ABQ2M6H1</accession>
<proteinExistence type="predicted"/>
<name>A0ABQ2M6H1_9ACTN</name>
<keyword evidence="2" id="KW-1185">Reference proteome</keyword>
<gene>
    <name evidence="1" type="ORF">GCM10012286_41100</name>
</gene>
<protein>
    <recommendedName>
        <fullName evidence="3">DNA primase/polymerase bifunctional N-terminal domain-containing protein</fullName>
    </recommendedName>
</protein>
<evidence type="ECO:0000313" key="2">
    <source>
        <dbReference type="Proteomes" id="UP000656881"/>
    </source>
</evidence>
<evidence type="ECO:0008006" key="3">
    <source>
        <dbReference type="Google" id="ProtNLM"/>
    </source>
</evidence>
<dbReference type="Proteomes" id="UP000656881">
    <property type="component" value="Unassembled WGS sequence"/>
</dbReference>